<evidence type="ECO:0000256" key="6">
    <source>
        <dbReference type="SAM" id="Phobius"/>
    </source>
</evidence>
<reference evidence="7" key="1">
    <citation type="submission" date="2011-11" db="EMBL/GenBank/DDBJ databases">
        <title>Decoding the brain transcriptome of the Eastern honeybee (Apis cerana) based on pyrosequencing.</title>
        <authorList>
            <person name="Sun L."/>
            <person name="Zheng H."/>
            <person name="Wang Y."/>
            <person name="Xie X."/>
            <person name="Zhu Y."/>
            <person name="Gu W."/>
            <person name="Wang S."/>
        </authorList>
    </citation>
    <scope>NUCLEOTIDE SEQUENCE</scope>
    <source>
        <tissue evidence="7">Brain</tissue>
    </source>
</reference>
<dbReference type="GO" id="GO:0045277">
    <property type="term" value="C:respiratory chain complex IV"/>
    <property type="evidence" value="ECO:0007669"/>
    <property type="project" value="InterPro"/>
</dbReference>
<comment type="similarity">
    <text evidence="2">Belongs to the cytochrome c oxidase VIIa family.</text>
</comment>
<dbReference type="KEGG" id="acer:108000820"/>
<evidence type="ECO:0000256" key="2">
    <source>
        <dbReference type="ARBA" id="ARBA00009331"/>
    </source>
</evidence>
<dbReference type="GO" id="GO:0006123">
    <property type="term" value="P:mitochondrial electron transport, cytochrome c to oxygen"/>
    <property type="evidence" value="ECO:0007669"/>
    <property type="project" value="InterPro"/>
</dbReference>
<organism evidence="7">
    <name type="scientific">Apis cerana</name>
    <name type="common">Indian honeybee</name>
    <dbReference type="NCBI Taxonomy" id="7461"/>
    <lineage>
        <taxon>Eukaryota</taxon>
        <taxon>Metazoa</taxon>
        <taxon>Ecdysozoa</taxon>
        <taxon>Arthropoda</taxon>
        <taxon>Hexapoda</taxon>
        <taxon>Insecta</taxon>
        <taxon>Pterygota</taxon>
        <taxon>Neoptera</taxon>
        <taxon>Endopterygota</taxon>
        <taxon>Hymenoptera</taxon>
        <taxon>Apocrita</taxon>
        <taxon>Aculeata</taxon>
        <taxon>Apoidea</taxon>
        <taxon>Anthophila</taxon>
        <taxon>Apidae</taxon>
        <taxon>Apis</taxon>
    </lineage>
</organism>
<dbReference type="SUPFAM" id="SSF81419">
    <property type="entry name" value="Mitochondrial cytochrome c oxidase subunit VIIa"/>
    <property type="match status" value="1"/>
</dbReference>
<comment type="subcellular location">
    <subcellularLocation>
        <location evidence="1">Mitochondrion inner membrane</location>
    </subcellularLocation>
</comment>
<proteinExistence type="evidence at transcript level"/>
<gene>
    <name evidence="7" type="ORF">ACCB12895</name>
</gene>
<evidence type="ECO:0000256" key="3">
    <source>
        <dbReference type="ARBA" id="ARBA00022792"/>
    </source>
</evidence>
<keyword evidence="4" id="KW-0496">Mitochondrion</keyword>
<dbReference type="EMBL" id="JR051674">
    <property type="protein sequence ID" value="AEY61537.1"/>
    <property type="molecule type" value="mRNA"/>
</dbReference>
<accession>V9ILI9</accession>
<dbReference type="OrthoDB" id="5966508at2759"/>
<dbReference type="InterPro" id="IPR036539">
    <property type="entry name" value="Cyt_c_oxidase_su7a_sf"/>
</dbReference>
<keyword evidence="6" id="KW-1133">Transmembrane helix</keyword>
<evidence type="ECO:0000256" key="4">
    <source>
        <dbReference type="ARBA" id="ARBA00023128"/>
    </source>
</evidence>
<name>V9ILI9_APICE</name>
<feature type="transmembrane region" description="Helical" evidence="6">
    <location>
        <begin position="90"/>
        <end position="110"/>
    </location>
</feature>
<keyword evidence="6" id="KW-0812">Transmembrane</keyword>
<evidence type="ECO:0000313" key="7">
    <source>
        <dbReference type="EMBL" id="AEY61537.1"/>
    </source>
</evidence>
<keyword evidence="3" id="KW-0999">Mitochondrion inner membrane</keyword>
<evidence type="ECO:0000256" key="1">
    <source>
        <dbReference type="ARBA" id="ARBA00004273"/>
    </source>
</evidence>
<dbReference type="GO" id="GO:0005743">
    <property type="term" value="C:mitochondrial inner membrane"/>
    <property type="evidence" value="ECO:0007669"/>
    <property type="project" value="UniProtKB-SubCell"/>
</dbReference>
<protein>
    <submittedName>
        <fullName evidence="7">Cytochrome c oxidase subunit VIIa</fullName>
    </submittedName>
</protein>
<dbReference type="AlphaFoldDB" id="V9ILI9"/>
<dbReference type="Gene3D" id="4.10.91.10">
    <property type="entry name" value="Cytochrome c oxidase, subunit VIIa"/>
    <property type="match status" value="1"/>
</dbReference>
<evidence type="ECO:0000256" key="5">
    <source>
        <dbReference type="ARBA" id="ARBA00023136"/>
    </source>
</evidence>
<sequence length="118" mass="13638">MSFHQFNAFTGRLKQSTQLQALYPLSPKPLEKIETPKMMFDSIKTKIASTSSSLSRHQSTIPPKMKKLQQEWQVDLSKPSFLLRGTSDLIIYRVTVATTLLGFVVNLYYLNQLRLKFR</sequence>
<keyword evidence="5 6" id="KW-0472">Membrane</keyword>